<name>A0A5C4SKD3_9FLAO</name>
<gene>
    <name evidence="2" type="ORF">FGF67_09740</name>
</gene>
<dbReference type="Proteomes" id="UP000308713">
    <property type="component" value="Unassembled WGS sequence"/>
</dbReference>
<reference evidence="2 3" key="1">
    <citation type="submission" date="2019-05" db="EMBL/GenBank/DDBJ databases">
        <title>Tamlana fucoidanivorans sp. nov., isolated from the surface of algae collected from Fujian province in China.</title>
        <authorList>
            <person name="Li J."/>
        </authorList>
    </citation>
    <scope>NUCLEOTIDE SEQUENCE [LARGE SCALE GENOMIC DNA]</scope>
    <source>
        <strain evidence="2 3">CW2-9</strain>
    </source>
</reference>
<evidence type="ECO:0000256" key="1">
    <source>
        <dbReference type="SAM" id="SignalP"/>
    </source>
</evidence>
<dbReference type="AlphaFoldDB" id="A0A5C4SKD3"/>
<dbReference type="OrthoDB" id="1065092at2"/>
<evidence type="ECO:0000313" key="2">
    <source>
        <dbReference type="EMBL" id="TNJ44299.1"/>
    </source>
</evidence>
<protein>
    <recommendedName>
        <fullName evidence="4">Transporter</fullName>
    </recommendedName>
</protein>
<comment type="caution">
    <text evidence="2">The sequence shown here is derived from an EMBL/GenBank/DDBJ whole genome shotgun (WGS) entry which is preliminary data.</text>
</comment>
<evidence type="ECO:0008006" key="4">
    <source>
        <dbReference type="Google" id="ProtNLM"/>
    </source>
</evidence>
<accession>A0A5C4SKD3</accession>
<organism evidence="2 3">
    <name type="scientific">Allotamlana fucoidanivorans</name>
    <dbReference type="NCBI Taxonomy" id="2583814"/>
    <lineage>
        <taxon>Bacteria</taxon>
        <taxon>Pseudomonadati</taxon>
        <taxon>Bacteroidota</taxon>
        <taxon>Flavobacteriia</taxon>
        <taxon>Flavobacteriales</taxon>
        <taxon>Flavobacteriaceae</taxon>
        <taxon>Allotamlana</taxon>
    </lineage>
</organism>
<feature type="chain" id="PRO_5022766495" description="Transporter" evidence="1">
    <location>
        <begin position="20"/>
        <end position="272"/>
    </location>
</feature>
<dbReference type="EMBL" id="VDCS01000008">
    <property type="protein sequence ID" value="TNJ44299.1"/>
    <property type="molecule type" value="Genomic_DNA"/>
</dbReference>
<sequence length="272" mass="30924">MKKIILFAILIALSAQTIAQNEDRILEDEIIQVEEGKFTYDMSFAFKTMNVFRGLTPSKTPVLATQAGVKYGDFILGFYGGVNTNSAYQETDLILIYYRPKFNLRLDWYYNFTEGITNIPTASGFFDFNPETTRGLLDFMASFKLSNHFSLLSSTFLFGRDRPSLPEDDANDILLRRGEQRYTQYFNVTYSKKAGDYKIEAHIGYSFSWNDLSGPTFYSSKAGFNDIGVSLKRNLVDTDKITIPIKASMVVNPLSDNVYLVATIQLVDITRF</sequence>
<evidence type="ECO:0000313" key="3">
    <source>
        <dbReference type="Proteomes" id="UP000308713"/>
    </source>
</evidence>
<keyword evidence="3" id="KW-1185">Reference proteome</keyword>
<proteinExistence type="predicted"/>
<feature type="signal peptide" evidence="1">
    <location>
        <begin position="1"/>
        <end position="19"/>
    </location>
</feature>
<keyword evidence="1" id="KW-0732">Signal</keyword>
<dbReference type="RefSeq" id="WP_139697200.1">
    <property type="nucleotide sequence ID" value="NZ_CP074074.1"/>
</dbReference>